<dbReference type="InterPro" id="IPR011990">
    <property type="entry name" value="TPR-like_helical_dom_sf"/>
</dbReference>
<accession>A0A9P6L8A6</accession>
<dbReference type="SUPFAM" id="SSF48452">
    <property type="entry name" value="TPR-like"/>
    <property type="match status" value="1"/>
</dbReference>
<dbReference type="PROSITE" id="PS50005">
    <property type="entry name" value="TPR"/>
    <property type="match status" value="1"/>
</dbReference>
<dbReference type="Pfam" id="PF01753">
    <property type="entry name" value="zf-MYND"/>
    <property type="match status" value="1"/>
</dbReference>
<feature type="domain" description="MYND-type" evidence="6">
    <location>
        <begin position="137"/>
        <end position="183"/>
    </location>
</feature>
<protein>
    <recommendedName>
        <fullName evidence="6">MYND-type domain-containing protein</fullName>
    </recommendedName>
</protein>
<evidence type="ECO:0000256" key="2">
    <source>
        <dbReference type="ARBA" id="ARBA00022771"/>
    </source>
</evidence>
<evidence type="ECO:0000256" key="1">
    <source>
        <dbReference type="ARBA" id="ARBA00022723"/>
    </source>
</evidence>
<dbReference type="PROSITE" id="PS01360">
    <property type="entry name" value="ZF_MYND_1"/>
    <property type="match status" value="1"/>
</dbReference>
<reference evidence="7" key="1">
    <citation type="journal article" date="2020" name="Nat. Commun.">
        <title>Large-scale genome sequencing of mycorrhizal fungi provides insights into the early evolution of symbiotic traits.</title>
        <authorList>
            <person name="Miyauchi S."/>
            <person name="Kiss E."/>
            <person name="Kuo A."/>
            <person name="Drula E."/>
            <person name="Kohler A."/>
            <person name="Sanchez-Garcia M."/>
            <person name="Morin E."/>
            <person name="Andreopoulos B."/>
            <person name="Barry K.W."/>
            <person name="Bonito G."/>
            <person name="Buee M."/>
            <person name="Carver A."/>
            <person name="Chen C."/>
            <person name="Cichocki N."/>
            <person name="Clum A."/>
            <person name="Culley D."/>
            <person name="Crous P.W."/>
            <person name="Fauchery L."/>
            <person name="Girlanda M."/>
            <person name="Hayes R.D."/>
            <person name="Keri Z."/>
            <person name="LaButti K."/>
            <person name="Lipzen A."/>
            <person name="Lombard V."/>
            <person name="Magnuson J."/>
            <person name="Maillard F."/>
            <person name="Murat C."/>
            <person name="Nolan M."/>
            <person name="Ohm R.A."/>
            <person name="Pangilinan J."/>
            <person name="Pereira M.F."/>
            <person name="Perotto S."/>
            <person name="Peter M."/>
            <person name="Pfister S."/>
            <person name="Riley R."/>
            <person name="Sitrit Y."/>
            <person name="Stielow J.B."/>
            <person name="Szollosi G."/>
            <person name="Zifcakova L."/>
            <person name="Stursova M."/>
            <person name="Spatafora J.W."/>
            <person name="Tedersoo L."/>
            <person name="Vaario L.M."/>
            <person name="Yamada A."/>
            <person name="Yan M."/>
            <person name="Wang P."/>
            <person name="Xu J."/>
            <person name="Bruns T."/>
            <person name="Baldrian P."/>
            <person name="Vilgalys R."/>
            <person name="Dunand C."/>
            <person name="Henrissat B."/>
            <person name="Grigoriev I.V."/>
            <person name="Hibbett D."/>
            <person name="Nagy L.G."/>
            <person name="Martin F.M."/>
        </authorList>
    </citation>
    <scope>NUCLEOTIDE SEQUENCE</scope>
    <source>
        <strain evidence="7">UH-Tt-Lm1</strain>
    </source>
</reference>
<evidence type="ECO:0000256" key="4">
    <source>
        <dbReference type="PROSITE-ProRule" id="PRU00134"/>
    </source>
</evidence>
<dbReference type="AlphaFoldDB" id="A0A9P6L8A6"/>
<proteinExistence type="predicted"/>
<sequence length="187" mass="20979">MHMQNRPMHINTHFNPSPAYAMAMGEAIQNNNEGLALKQSGNYEAAEKKYLKALDLKLKHVGKNEITTALSHNALGELYIAMNRLDEAEKHLELAVKIRNADGPTFDAATSRENLAIVYEMGGNLVAAKQMRKSTGKYACGNYDCPGQVFNKSDLKHCGKCTAIYYCTPACQRADWKRHKKYCHKLE</sequence>
<evidence type="ECO:0000256" key="5">
    <source>
        <dbReference type="PROSITE-ProRule" id="PRU00339"/>
    </source>
</evidence>
<keyword evidence="8" id="KW-1185">Reference proteome</keyword>
<dbReference type="EMBL" id="WIUZ02000005">
    <property type="protein sequence ID" value="KAF9786957.1"/>
    <property type="molecule type" value="Genomic_DNA"/>
</dbReference>
<keyword evidence="5" id="KW-0802">TPR repeat</keyword>
<organism evidence="7 8">
    <name type="scientific">Thelephora terrestris</name>
    <dbReference type="NCBI Taxonomy" id="56493"/>
    <lineage>
        <taxon>Eukaryota</taxon>
        <taxon>Fungi</taxon>
        <taxon>Dikarya</taxon>
        <taxon>Basidiomycota</taxon>
        <taxon>Agaricomycotina</taxon>
        <taxon>Agaricomycetes</taxon>
        <taxon>Thelephorales</taxon>
        <taxon>Thelephoraceae</taxon>
        <taxon>Thelephora</taxon>
    </lineage>
</organism>
<dbReference type="OrthoDB" id="5231159at2759"/>
<evidence type="ECO:0000256" key="3">
    <source>
        <dbReference type="ARBA" id="ARBA00022833"/>
    </source>
</evidence>
<feature type="repeat" description="TPR" evidence="5">
    <location>
        <begin position="69"/>
        <end position="102"/>
    </location>
</feature>
<dbReference type="SMART" id="SM00028">
    <property type="entry name" value="TPR"/>
    <property type="match status" value="2"/>
</dbReference>
<evidence type="ECO:0000259" key="6">
    <source>
        <dbReference type="PROSITE" id="PS50865"/>
    </source>
</evidence>
<dbReference type="Pfam" id="PF13424">
    <property type="entry name" value="TPR_12"/>
    <property type="match status" value="1"/>
</dbReference>
<keyword evidence="1" id="KW-0479">Metal-binding</keyword>
<evidence type="ECO:0000313" key="8">
    <source>
        <dbReference type="Proteomes" id="UP000736335"/>
    </source>
</evidence>
<dbReference type="SUPFAM" id="SSF144232">
    <property type="entry name" value="HIT/MYND zinc finger-like"/>
    <property type="match status" value="1"/>
</dbReference>
<dbReference type="InterPro" id="IPR002893">
    <property type="entry name" value="Znf_MYND"/>
</dbReference>
<dbReference type="InterPro" id="IPR019734">
    <property type="entry name" value="TPR_rpt"/>
</dbReference>
<gene>
    <name evidence="7" type="ORF">BJ322DRAFT_689829</name>
</gene>
<keyword evidence="2 4" id="KW-0863">Zinc-finger</keyword>
<dbReference type="GO" id="GO:0008270">
    <property type="term" value="F:zinc ion binding"/>
    <property type="evidence" value="ECO:0007669"/>
    <property type="project" value="UniProtKB-KW"/>
</dbReference>
<keyword evidence="3" id="KW-0862">Zinc</keyword>
<name>A0A9P6L8A6_9AGAM</name>
<dbReference type="Gene3D" id="1.25.40.10">
    <property type="entry name" value="Tetratricopeptide repeat domain"/>
    <property type="match status" value="1"/>
</dbReference>
<evidence type="ECO:0000313" key="7">
    <source>
        <dbReference type="EMBL" id="KAF9786957.1"/>
    </source>
</evidence>
<dbReference type="PROSITE" id="PS50865">
    <property type="entry name" value="ZF_MYND_2"/>
    <property type="match status" value="1"/>
</dbReference>
<comment type="caution">
    <text evidence="7">The sequence shown here is derived from an EMBL/GenBank/DDBJ whole genome shotgun (WGS) entry which is preliminary data.</text>
</comment>
<reference evidence="7" key="2">
    <citation type="submission" date="2020-11" db="EMBL/GenBank/DDBJ databases">
        <authorList>
            <consortium name="DOE Joint Genome Institute"/>
            <person name="Kuo A."/>
            <person name="Miyauchi S."/>
            <person name="Kiss E."/>
            <person name="Drula E."/>
            <person name="Kohler A."/>
            <person name="Sanchez-Garcia M."/>
            <person name="Andreopoulos B."/>
            <person name="Barry K.W."/>
            <person name="Bonito G."/>
            <person name="Buee M."/>
            <person name="Carver A."/>
            <person name="Chen C."/>
            <person name="Cichocki N."/>
            <person name="Clum A."/>
            <person name="Culley D."/>
            <person name="Crous P.W."/>
            <person name="Fauchery L."/>
            <person name="Girlanda M."/>
            <person name="Hayes R."/>
            <person name="Keri Z."/>
            <person name="Labutti K."/>
            <person name="Lipzen A."/>
            <person name="Lombard V."/>
            <person name="Magnuson J."/>
            <person name="Maillard F."/>
            <person name="Morin E."/>
            <person name="Murat C."/>
            <person name="Nolan M."/>
            <person name="Ohm R."/>
            <person name="Pangilinan J."/>
            <person name="Pereira M."/>
            <person name="Perotto S."/>
            <person name="Peter M."/>
            <person name="Riley R."/>
            <person name="Sitrit Y."/>
            <person name="Stielow B."/>
            <person name="Szollosi G."/>
            <person name="Zifcakova L."/>
            <person name="Stursova M."/>
            <person name="Spatafora J.W."/>
            <person name="Tedersoo L."/>
            <person name="Vaario L.-M."/>
            <person name="Yamada A."/>
            <person name="Yan M."/>
            <person name="Wang P."/>
            <person name="Xu J."/>
            <person name="Bruns T."/>
            <person name="Baldrian P."/>
            <person name="Vilgalys R."/>
            <person name="Henrissat B."/>
            <person name="Grigoriev I.V."/>
            <person name="Hibbett D."/>
            <person name="Nagy L.G."/>
            <person name="Martin F.M."/>
        </authorList>
    </citation>
    <scope>NUCLEOTIDE SEQUENCE</scope>
    <source>
        <strain evidence="7">UH-Tt-Lm1</strain>
    </source>
</reference>
<dbReference type="Gene3D" id="6.10.140.2220">
    <property type="match status" value="1"/>
</dbReference>
<dbReference type="Proteomes" id="UP000736335">
    <property type="component" value="Unassembled WGS sequence"/>
</dbReference>